<dbReference type="Proteomes" id="UP001175147">
    <property type="component" value="Unassembled WGS sequence"/>
</dbReference>
<dbReference type="InterPro" id="IPR049435">
    <property type="entry name" value="Cas_Cas6_C"/>
</dbReference>
<evidence type="ECO:0000313" key="3">
    <source>
        <dbReference type="EMBL" id="MDO7019278.1"/>
    </source>
</evidence>
<dbReference type="InterPro" id="IPR010156">
    <property type="entry name" value="CRISPR-assoc_prot_Cas6"/>
</dbReference>
<accession>A0ABT8YVR2</accession>
<proteinExistence type="predicted"/>
<gene>
    <name evidence="3" type="primary">cas6</name>
    <name evidence="3" type="ORF">Q5M86_00665</name>
</gene>
<keyword evidence="1" id="KW-0051">Antiviral defense</keyword>
<dbReference type="Pfam" id="PF01881">
    <property type="entry name" value="Cas_Cas6_C"/>
    <property type="match status" value="1"/>
</dbReference>
<name>A0ABT8YVR2_9SPIR</name>
<dbReference type="InterPro" id="IPR045747">
    <property type="entry name" value="CRISPR-assoc_prot_Cas6_N_sf"/>
</dbReference>
<dbReference type="PANTHER" id="PTHR36984">
    <property type="entry name" value="CRISPR-ASSOCIATED ENDORIBONUCLEASE CAS6 1"/>
    <property type="match status" value="1"/>
</dbReference>
<protein>
    <submittedName>
        <fullName evidence="3">CRISPR-associated endoribonuclease Cas6</fullName>
    </submittedName>
</protein>
<evidence type="ECO:0000259" key="2">
    <source>
        <dbReference type="Pfam" id="PF01881"/>
    </source>
</evidence>
<evidence type="ECO:0000313" key="4">
    <source>
        <dbReference type="Proteomes" id="UP001175147"/>
    </source>
</evidence>
<dbReference type="CDD" id="cd21140">
    <property type="entry name" value="Cas6_I-like"/>
    <property type="match status" value="1"/>
</dbReference>
<dbReference type="EMBL" id="JAUPBM010000003">
    <property type="protein sequence ID" value="MDO7019278.1"/>
    <property type="molecule type" value="Genomic_DNA"/>
</dbReference>
<feature type="domain" description="CRISPR associated protein Cas6 C-terminal" evidence="2">
    <location>
        <begin position="122"/>
        <end position="251"/>
    </location>
</feature>
<comment type="caution">
    <text evidence="3">The sequence shown here is derived from an EMBL/GenBank/DDBJ whole genome shotgun (WGS) entry which is preliminary data.</text>
</comment>
<dbReference type="PANTHER" id="PTHR36984:SF3">
    <property type="entry name" value="CRISPR-ASSOCIATED ENDORIBONUCLEASE CAS6"/>
    <property type="match status" value="1"/>
</dbReference>
<dbReference type="Gene3D" id="3.30.70.1890">
    <property type="match status" value="1"/>
</dbReference>
<dbReference type="Gene3D" id="3.30.70.1900">
    <property type="match status" value="1"/>
</dbReference>
<dbReference type="NCBIfam" id="TIGR01877">
    <property type="entry name" value="cas_cas6"/>
    <property type="match status" value="1"/>
</dbReference>
<dbReference type="RefSeq" id="WP_304392216.1">
    <property type="nucleotide sequence ID" value="NZ_JAUPBM010000003.1"/>
</dbReference>
<evidence type="ECO:0000256" key="1">
    <source>
        <dbReference type="ARBA" id="ARBA00023118"/>
    </source>
</evidence>
<sequence length="252" mass="29445">MRINLNFELENNIISKEYRLTIISFIKNALEKNYKNTYDAIYNNNTKMKAFTFGVFLPDAKINNDNIELSSRYINVTFSIFDNQLFIELYNSFNNMLNKKYPKDENTKSQIIMTLKKITMQNEKPIKQNKILIKFLSPLVLRNHNRETNKDIYVTFKDDNFNSILNQSVERLAKEFDFESSQIKLTPLNLTDNNGNIIQEESKTTVVPFKEFLINVSYGKFCLEGDINLLSNLYKTGIGSRRSEGFGLFEVL</sequence>
<reference evidence="3" key="1">
    <citation type="submission" date="2023-07" db="EMBL/GenBank/DDBJ databases">
        <title>Mucosal microbiota of week-old chicken and adult hens.</title>
        <authorList>
            <person name="Volf J."/>
            <person name="Karasova D."/>
            <person name="Crhanova M."/>
            <person name="Faldynova M."/>
            <person name="Prikrylova H."/>
            <person name="Zeman M."/>
            <person name="Babak V."/>
            <person name="Rajova J."/>
            <person name="Rychlik I."/>
        </authorList>
    </citation>
    <scope>NUCLEOTIDE SEQUENCE</scope>
    <source>
        <strain evidence="3">ET902</strain>
    </source>
</reference>
<organism evidence="3 4">
    <name type="scientific">Brachyspira innocens</name>
    <dbReference type="NCBI Taxonomy" id="13264"/>
    <lineage>
        <taxon>Bacteria</taxon>
        <taxon>Pseudomonadati</taxon>
        <taxon>Spirochaetota</taxon>
        <taxon>Spirochaetia</taxon>
        <taxon>Brachyspirales</taxon>
        <taxon>Brachyspiraceae</taxon>
        <taxon>Brachyspira</taxon>
    </lineage>
</organism>
<keyword evidence="4" id="KW-1185">Reference proteome</keyword>